<dbReference type="RefSeq" id="WP_109692430.1">
    <property type="nucleotide sequence ID" value="NZ_QGDD01000001.1"/>
</dbReference>
<evidence type="ECO:0000313" key="1">
    <source>
        <dbReference type="EMBL" id="PWN04925.1"/>
    </source>
</evidence>
<accession>A0A316TPF8</accession>
<name>A0A316TPF8_9ACTN</name>
<proteinExistence type="predicted"/>
<dbReference type="OrthoDB" id="9135061at2"/>
<dbReference type="Proteomes" id="UP000245507">
    <property type="component" value="Unassembled WGS sequence"/>
</dbReference>
<dbReference type="EMBL" id="QGDD01000001">
    <property type="protein sequence ID" value="PWN04925.1"/>
    <property type="molecule type" value="Genomic_DNA"/>
</dbReference>
<comment type="caution">
    <text evidence="1">The sequence shown here is derived from an EMBL/GenBank/DDBJ whole genome shotgun (WGS) entry which is preliminary data.</text>
</comment>
<keyword evidence="2" id="KW-1185">Reference proteome</keyword>
<dbReference type="Gene3D" id="3.30.10.10">
    <property type="entry name" value="Trypsin Inhibitor V, subunit A"/>
    <property type="match status" value="1"/>
</dbReference>
<dbReference type="AlphaFoldDB" id="A0A316TPF8"/>
<sequence>MAHATRSVGGARLGIRLDGWVLQDGNYTDFAVGETRQFALEFGYVRHERLQPTTGPELSCEAVNDDALYRVRADLVRAAKEPMEDCFILDFGLLAYKEWMVLDDLEPPKAGSRLGGQIYLNVDYFAYMDELSKRHGMPALIYTWRIDEIRLETSPTIKVEHGHPLYVGPDEGPIKVRDPDRRRWRNLDATDAWADEDSYTLRCTLLEADAVQSTARAILPSMVGNRWTPAPGTGAENPVDAQELVGLTVDEAKNRADELSYSVRVIWPHTRAVTADYSSKRVNLGVNSHGVVVSADVG</sequence>
<gene>
    <name evidence="1" type="ORF">DJ010_04820</name>
</gene>
<protein>
    <submittedName>
        <fullName evidence="1">Uncharacterized protein</fullName>
    </submittedName>
</protein>
<evidence type="ECO:0000313" key="2">
    <source>
        <dbReference type="Proteomes" id="UP000245507"/>
    </source>
</evidence>
<organism evidence="1 2">
    <name type="scientific">Nocardioides silvaticus</name>
    <dbReference type="NCBI Taxonomy" id="2201891"/>
    <lineage>
        <taxon>Bacteria</taxon>
        <taxon>Bacillati</taxon>
        <taxon>Actinomycetota</taxon>
        <taxon>Actinomycetes</taxon>
        <taxon>Propionibacteriales</taxon>
        <taxon>Nocardioidaceae</taxon>
        <taxon>Nocardioides</taxon>
    </lineage>
</organism>
<reference evidence="1 2" key="1">
    <citation type="submission" date="2018-05" db="EMBL/GenBank/DDBJ databases">
        <title>Nocardioides silvaticus genome.</title>
        <authorList>
            <person name="Li C."/>
            <person name="Wang G."/>
        </authorList>
    </citation>
    <scope>NUCLEOTIDE SEQUENCE [LARGE SCALE GENOMIC DNA]</scope>
    <source>
        <strain evidence="1 2">CCTCC AB 2018079</strain>
    </source>
</reference>